<protein>
    <submittedName>
        <fullName evidence="2">Uncharacterized protein</fullName>
    </submittedName>
</protein>
<reference evidence="3" key="1">
    <citation type="submission" date="2017-01" db="EMBL/GenBank/DDBJ databases">
        <title>Comparative genomics of anhydrobiosis in the tardigrade Hypsibius dujardini.</title>
        <authorList>
            <person name="Yoshida Y."/>
            <person name="Koutsovoulos G."/>
            <person name="Laetsch D."/>
            <person name="Stevens L."/>
            <person name="Kumar S."/>
            <person name="Horikawa D."/>
            <person name="Ishino K."/>
            <person name="Komine S."/>
            <person name="Tomita M."/>
            <person name="Blaxter M."/>
            <person name="Arakawa K."/>
        </authorList>
    </citation>
    <scope>NUCLEOTIDE SEQUENCE [LARGE SCALE GENOMIC DNA]</scope>
    <source>
        <strain evidence="3">Z151</strain>
    </source>
</reference>
<name>A0A1W0X6X4_HYPEX</name>
<feature type="compositionally biased region" description="Basic and acidic residues" evidence="1">
    <location>
        <begin position="51"/>
        <end position="69"/>
    </location>
</feature>
<accession>A0A1W0X6X4</accession>
<evidence type="ECO:0000256" key="1">
    <source>
        <dbReference type="SAM" id="MobiDB-lite"/>
    </source>
</evidence>
<gene>
    <name evidence="2" type="ORF">BV898_02888</name>
</gene>
<dbReference type="AlphaFoldDB" id="A0A1W0X6X4"/>
<proteinExistence type="predicted"/>
<sequence length="128" mass="14286">MACWSERSTAYLGSARSVCKVHEWFTKFSVEPEDGHHRYQKMDTTVGRLTASREELPDVEGAPERKYQEEGPSELDGTCFESASLKSVYTFTNPASGDSAREYDIASDNDVCCVLVLLNVSQNPALPW</sequence>
<keyword evidence="3" id="KW-1185">Reference proteome</keyword>
<evidence type="ECO:0000313" key="2">
    <source>
        <dbReference type="EMBL" id="OQV23154.1"/>
    </source>
</evidence>
<feature type="region of interest" description="Disordered" evidence="1">
    <location>
        <begin position="46"/>
        <end position="75"/>
    </location>
</feature>
<dbReference type="EMBL" id="MTYJ01000013">
    <property type="protein sequence ID" value="OQV23154.1"/>
    <property type="molecule type" value="Genomic_DNA"/>
</dbReference>
<comment type="caution">
    <text evidence="2">The sequence shown here is derived from an EMBL/GenBank/DDBJ whole genome shotgun (WGS) entry which is preliminary data.</text>
</comment>
<evidence type="ECO:0000313" key="3">
    <source>
        <dbReference type="Proteomes" id="UP000192578"/>
    </source>
</evidence>
<dbReference type="Proteomes" id="UP000192578">
    <property type="component" value="Unassembled WGS sequence"/>
</dbReference>
<organism evidence="2 3">
    <name type="scientific">Hypsibius exemplaris</name>
    <name type="common">Freshwater tardigrade</name>
    <dbReference type="NCBI Taxonomy" id="2072580"/>
    <lineage>
        <taxon>Eukaryota</taxon>
        <taxon>Metazoa</taxon>
        <taxon>Ecdysozoa</taxon>
        <taxon>Tardigrada</taxon>
        <taxon>Eutardigrada</taxon>
        <taxon>Parachela</taxon>
        <taxon>Hypsibioidea</taxon>
        <taxon>Hypsibiidae</taxon>
        <taxon>Hypsibius</taxon>
    </lineage>
</organism>